<dbReference type="OrthoDB" id="6608359at2759"/>
<comment type="caution">
    <text evidence="1">The sequence shown here is derived from an EMBL/GenBank/DDBJ whole genome shotgun (WGS) entry which is preliminary data.</text>
</comment>
<protein>
    <submittedName>
        <fullName evidence="1">Uncharacterized protein</fullName>
    </submittedName>
</protein>
<evidence type="ECO:0000313" key="1">
    <source>
        <dbReference type="EMBL" id="KAF0758996.1"/>
    </source>
</evidence>
<dbReference type="EMBL" id="VUJU01003138">
    <property type="protein sequence ID" value="KAF0758996.1"/>
    <property type="molecule type" value="Genomic_DNA"/>
</dbReference>
<organism evidence="1 2">
    <name type="scientific">Aphis craccivora</name>
    <name type="common">Cowpea aphid</name>
    <dbReference type="NCBI Taxonomy" id="307492"/>
    <lineage>
        <taxon>Eukaryota</taxon>
        <taxon>Metazoa</taxon>
        <taxon>Ecdysozoa</taxon>
        <taxon>Arthropoda</taxon>
        <taxon>Hexapoda</taxon>
        <taxon>Insecta</taxon>
        <taxon>Pterygota</taxon>
        <taxon>Neoptera</taxon>
        <taxon>Paraneoptera</taxon>
        <taxon>Hemiptera</taxon>
        <taxon>Sternorrhyncha</taxon>
        <taxon>Aphidomorpha</taxon>
        <taxon>Aphidoidea</taxon>
        <taxon>Aphididae</taxon>
        <taxon>Aphidini</taxon>
        <taxon>Aphis</taxon>
        <taxon>Aphis</taxon>
    </lineage>
</organism>
<keyword evidence="2" id="KW-1185">Reference proteome</keyword>
<reference evidence="1 2" key="1">
    <citation type="submission" date="2019-08" db="EMBL/GenBank/DDBJ databases">
        <title>Whole genome of Aphis craccivora.</title>
        <authorList>
            <person name="Voronova N.V."/>
            <person name="Shulinski R.S."/>
            <person name="Bandarenka Y.V."/>
            <person name="Zhorov D.G."/>
            <person name="Warner D."/>
        </authorList>
    </citation>
    <scope>NUCLEOTIDE SEQUENCE [LARGE SCALE GENOMIC DNA]</scope>
    <source>
        <strain evidence="1">180601</strain>
        <tissue evidence="1">Whole Body</tissue>
    </source>
</reference>
<gene>
    <name evidence="1" type="ORF">FWK35_00019431</name>
</gene>
<evidence type="ECO:0000313" key="2">
    <source>
        <dbReference type="Proteomes" id="UP000478052"/>
    </source>
</evidence>
<dbReference type="Proteomes" id="UP000478052">
    <property type="component" value="Unassembled WGS sequence"/>
</dbReference>
<sequence length="134" mass="15707">MSGLSANDSEGNFFIERGIMTLKQYKQLNINRENLDLQLLIGLATDDELFEQIEVEIDLFVKCFKIIEKEDADCYKKLLLLVLFDRINDLYAYLFHLFPINVKHVQKYMDLCSNYICSILSSLPTILKQYNLIK</sequence>
<proteinExistence type="predicted"/>
<accession>A0A6G0YN14</accession>
<name>A0A6G0YN14_APHCR</name>
<dbReference type="AlphaFoldDB" id="A0A6G0YN14"/>